<proteinExistence type="inferred from homology"/>
<dbReference type="NCBIfam" id="NF037995">
    <property type="entry name" value="TRAP_S1"/>
    <property type="match status" value="1"/>
</dbReference>
<evidence type="ECO:0000256" key="3">
    <source>
        <dbReference type="ARBA" id="ARBA00022448"/>
    </source>
</evidence>
<evidence type="ECO:0000256" key="6">
    <source>
        <dbReference type="SAM" id="SignalP"/>
    </source>
</evidence>
<evidence type="ECO:0000256" key="2">
    <source>
        <dbReference type="ARBA" id="ARBA00009023"/>
    </source>
</evidence>
<dbReference type="InterPro" id="IPR018389">
    <property type="entry name" value="DctP_fam"/>
</dbReference>
<dbReference type="PIRSF" id="PIRSF006470">
    <property type="entry name" value="DctB"/>
    <property type="match status" value="1"/>
</dbReference>
<dbReference type="OrthoDB" id="8673861at2"/>
<feature type="signal peptide" evidence="6">
    <location>
        <begin position="1"/>
        <end position="22"/>
    </location>
</feature>
<name>A0A1H3F622_9RHOB</name>
<evidence type="ECO:0000256" key="1">
    <source>
        <dbReference type="ARBA" id="ARBA00004418"/>
    </source>
</evidence>
<protein>
    <submittedName>
        <fullName evidence="7">Tripartite ATP-independent transporter solute receptor, DctP family</fullName>
    </submittedName>
</protein>
<keyword evidence="4 6" id="KW-0732">Signal</keyword>
<keyword evidence="8" id="KW-1185">Reference proteome</keyword>
<dbReference type="AlphaFoldDB" id="A0A1H3F622"/>
<evidence type="ECO:0000256" key="4">
    <source>
        <dbReference type="ARBA" id="ARBA00022729"/>
    </source>
</evidence>
<reference evidence="8" key="1">
    <citation type="submission" date="2016-10" db="EMBL/GenBank/DDBJ databases">
        <authorList>
            <person name="Varghese N."/>
            <person name="Submissions S."/>
        </authorList>
    </citation>
    <scope>NUCLEOTIDE SEQUENCE [LARGE SCALE GENOMIC DNA]</scope>
    <source>
        <strain evidence="8">DSM 27839</strain>
    </source>
</reference>
<feature type="chain" id="PRO_5010374181" evidence="6">
    <location>
        <begin position="23"/>
        <end position="329"/>
    </location>
</feature>
<dbReference type="Pfam" id="PF03480">
    <property type="entry name" value="DctP"/>
    <property type="match status" value="1"/>
</dbReference>
<dbReference type="PANTHER" id="PTHR33376:SF4">
    <property type="entry name" value="SIALIC ACID-BINDING PERIPLASMIC PROTEIN SIAP"/>
    <property type="match status" value="1"/>
</dbReference>
<dbReference type="CDD" id="cd13603">
    <property type="entry name" value="PBP2_TRAP_Siap_TeaA_like"/>
    <property type="match status" value="1"/>
</dbReference>
<evidence type="ECO:0000313" key="7">
    <source>
        <dbReference type="EMBL" id="SDX86355.1"/>
    </source>
</evidence>
<dbReference type="STRING" id="985054.SAMN05444358_11365"/>
<keyword evidence="7" id="KW-0675">Receptor</keyword>
<dbReference type="InterPro" id="IPR004682">
    <property type="entry name" value="TRAP_DctP"/>
</dbReference>
<keyword evidence="5" id="KW-0574">Periplasm</keyword>
<evidence type="ECO:0000313" key="8">
    <source>
        <dbReference type="Proteomes" id="UP000183400"/>
    </source>
</evidence>
<dbReference type="NCBIfam" id="TIGR00787">
    <property type="entry name" value="dctP"/>
    <property type="match status" value="1"/>
</dbReference>
<dbReference type="GO" id="GO:0030288">
    <property type="term" value="C:outer membrane-bounded periplasmic space"/>
    <property type="evidence" value="ECO:0007669"/>
    <property type="project" value="InterPro"/>
</dbReference>
<evidence type="ECO:0000256" key="5">
    <source>
        <dbReference type="ARBA" id="ARBA00022764"/>
    </source>
</evidence>
<dbReference type="Proteomes" id="UP000183400">
    <property type="component" value="Unassembled WGS sequence"/>
</dbReference>
<sequence length="329" mass="36134">MKALKTLTAASALVLTSQATLAGDVVINLGYAAAEGSSYAVLANKFEELAEEYSGGSIDVKVRCCGQLMGEDEAFKAMQLGTVDMHIITGNNISPHFPLMDAFVLPYIFEDKSHAYRVLEGEVGQGFAKKLHEATNVHLLTFGFVGDRDFYNSRQPITEMADMAGLKVRVPKNQVMIDTFTEFGAAPIPLPWADTPTALQTGTVEGADNGTSFIKSQKFYEIMPHFTVLEHFTYFSPLFASDRIMGKLDDDQRDAVMRAARDAGIFQKEEMTRQVDEIRAFLTGEGGMKTAEFDRTDFIAAGQRVQDNYSADKGDDFKALVAEIRAAAE</sequence>
<dbReference type="GO" id="GO:0055085">
    <property type="term" value="P:transmembrane transport"/>
    <property type="evidence" value="ECO:0007669"/>
    <property type="project" value="InterPro"/>
</dbReference>
<accession>A0A1H3F622</accession>
<dbReference type="EMBL" id="FNNP01000013">
    <property type="protein sequence ID" value="SDX86355.1"/>
    <property type="molecule type" value="Genomic_DNA"/>
</dbReference>
<organism evidence="7 8">
    <name type="scientific">Ruegeria halocynthiae</name>
    <dbReference type="NCBI Taxonomy" id="985054"/>
    <lineage>
        <taxon>Bacteria</taxon>
        <taxon>Pseudomonadati</taxon>
        <taxon>Pseudomonadota</taxon>
        <taxon>Alphaproteobacteria</taxon>
        <taxon>Rhodobacterales</taxon>
        <taxon>Roseobacteraceae</taxon>
        <taxon>Ruegeria</taxon>
    </lineage>
</organism>
<dbReference type="RefSeq" id="WP_074739193.1">
    <property type="nucleotide sequence ID" value="NZ_FNNP01000013.1"/>
</dbReference>
<keyword evidence="3" id="KW-0813">Transport</keyword>
<dbReference type="InterPro" id="IPR038404">
    <property type="entry name" value="TRAP_DctP_sf"/>
</dbReference>
<dbReference type="Gene3D" id="3.40.190.170">
    <property type="entry name" value="Bacterial extracellular solute-binding protein, family 7"/>
    <property type="match status" value="1"/>
</dbReference>
<dbReference type="PANTHER" id="PTHR33376">
    <property type="match status" value="1"/>
</dbReference>
<comment type="subcellular location">
    <subcellularLocation>
        <location evidence="1">Periplasm</location>
    </subcellularLocation>
</comment>
<comment type="similarity">
    <text evidence="2">Belongs to the bacterial solute-binding protein 7 family.</text>
</comment>
<gene>
    <name evidence="7" type="ORF">SAMN05444358_11365</name>
</gene>